<evidence type="ECO:0000256" key="9">
    <source>
        <dbReference type="ARBA" id="ARBA00050142"/>
    </source>
</evidence>
<evidence type="ECO:0000256" key="12">
    <source>
        <dbReference type="ARBA" id="ARBA00051184"/>
    </source>
</evidence>
<comment type="catalytic activity">
    <reaction evidence="19">
        <text>glyoxylate + L-phenylalanine = 3-phenylpyruvate + glycine</text>
        <dbReference type="Rhea" id="RHEA:69120"/>
        <dbReference type="ChEBI" id="CHEBI:18005"/>
        <dbReference type="ChEBI" id="CHEBI:36655"/>
        <dbReference type="ChEBI" id="CHEBI:57305"/>
        <dbReference type="ChEBI" id="CHEBI:58095"/>
    </reaction>
</comment>
<dbReference type="AlphaFoldDB" id="A0A210R3G0"/>
<keyword evidence="5 42" id="KW-0808">Transferase</keyword>
<dbReference type="OrthoDB" id="691673at2759"/>
<dbReference type="EC" id="2.6.1.73" evidence="29"/>
<comment type="pathway">
    <text evidence="26">Amino-acid degradation; L-lysine degradation via saccharopine pathway; glutaryl-CoA from L-lysine: step 4/6.</text>
</comment>
<evidence type="ECO:0000256" key="3">
    <source>
        <dbReference type="ARBA" id="ARBA00012751"/>
    </source>
</evidence>
<evidence type="ECO:0000256" key="18">
    <source>
        <dbReference type="ARBA" id="ARBA00052393"/>
    </source>
</evidence>
<evidence type="ECO:0000256" key="33">
    <source>
        <dbReference type="ARBA" id="ARBA00080916"/>
    </source>
</evidence>
<evidence type="ECO:0000256" key="28">
    <source>
        <dbReference type="ARBA" id="ARBA00067027"/>
    </source>
</evidence>
<evidence type="ECO:0000256" key="1">
    <source>
        <dbReference type="ARBA" id="ARBA00001933"/>
    </source>
</evidence>
<dbReference type="GO" id="GO:0030170">
    <property type="term" value="F:pyridoxal phosphate binding"/>
    <property type="evidence" value="ECO:0007669"/>
    <property type="project" value="InterPro"/>
</dbReference>
<evidence type="ECO:0000256" key="21">
    <source>
        <dbReference type="ARBA" id="ARBA00052518"/>
    </source>
</evidence>
<keyword evidence="43" id="KW-1185">Reference proteome</keyword>
<dbReference type="CDD" id="cd00609">
    <property type="entry name" value="AAT_like"/>
    <property type="match status" value="1"/>
</dbReference>
<evidence type="ECO:0000256" key="40">
    <source>
        <dbReference type="ARBA" id="ARBA00083735"/>
    </source>
</evidence>
<evidence type="ECO:0000256" key="29">
    <source>
        <dbReference type="ARBA" id="ARBA00067059"/>
    </source>
</evidence>
<comment type="catalytic activity">
    <reaction evidence="21">
        <text>L-leucine + glyoxylate = 4-methyl-2-oxopentanoate + glycine</text>
        <dbReference type="Rhea" id="RHEA:69128"/>
        <dbReference type="ChEBI" id="CHEBI:17865"/>
        <dbReference type="ChEBI" id="CHEBI:36655"/>
        <dbReference type="ChEBI" id="CHEBI:57305"/>
        <dbReference type="ChEBI" id="CHEBI:57427"/>
    </reaction>
</comment>
<comment type="catalytic activity">
    <reaction evidence="23">
        <text>3-phenylpyruvate + L-kynurenine = kynurenate + L-phenylalanine + H2O</text>
        <dbReference type="Rhea" id="RHEA:66092"/>
        <dbReference type="ChEBI" id="CHEBI:15377"/>
        <dbReference type="ChEBI" id="CHEBI:18005"/>
        <dbReference type="ChEBI" id="CHEBI:57959"/>
        <dbReference type="ChEBI" id="CHEBI:58095"/>
        <dbReference type="ChEBI" id="CHEBI:58454"/>
    </reaction>
    <physiologicalReaction direction="left-to-right" evidence="23">
        <dbReference type="Rhea" id="RHEA:66093"/>
    </physiologicalReaction>
</comment>
<dbReference type="EMBL" id="NEDP02000628">
    <property type="protein sequence ID" value="OWF55547.1"/>
    <property type="molecule type" value="Genomic_DNA"/>
</dbReference>
<sequence length="424" mass="47131">MNYTRFFNKVSLARKPSPIRVLTEIIQNSPKSLISMAGGMPNVETFPFTEATITLKNGSKLHLDQAAMNKSLQYSATSGLPMLHQWVSDLQTQIHKPPDNGHPMSCVITNGSQDGLCKAFEAFVTPGDNVLLEHPVYPGALASVSPLDCNLLPVHSDGDGINPEHLRQTLSRWSPADAKDPSSDIPKVLYCIPNGGNPTGSGLTLKRKQEIYSLARQYDLMILEDDPYFYIQFARPFVPSFLSLDVDGRVVRFDSLSKLLSSGMRIGFVTGPKPVVDRFTYHLMCSSMQASGLSQMTLAMILKDWGFPGFLEHTDKTAKFYENRCQQCLKAAEKHLKGLAEWSVPCGGMFLWLKLLNITDAHELITKKAYLRDVLFVPGNVFTFDSSAPCQYVRASFSTASEEEMNTAFSRLAELLKEETSKKN</sequence>
<dbReference type="EC" id="2.6.1.7" evidence="3"/>
<evidence type="ECO:0000256" key="8">
    <source>
        <dbReference type="ARBA" id="ARBA00047677"/>
    </source>
</evidence>
<evidence type="ECO:0000256" key="19">
    <source>
        <dbReference type="ARBA" id="ARBA00052400"/>
    </source>
</evidence>
<comment type="catalytic activity">
    <reaction evidence="7">
        <text>L-kynurenine + 2-oxoglutarate = kynurenate + L-glutamate + H2O</text>
        <dbReference type="Rhea" id="RHEA:65560"/>
        <dbReference type="ChEBI" id="CHEBI:15377"/>
        <dbReference type="ChEBI" id="CHEBI:16810"/>
        <dbReference type="ChEBI" id="CHEBI:29985"/>
        <dbReference type="ChEBI" id="CHEBI:57959"/>
        <dbReference type="ChEBI" id="CHEBI:58454"/>
        <dbReference type="EC" id="2.6.1.7"/>
    </reaction>
    <physiologicalReaction direction="left-to-right" evidence="7">
        <dbReference type="Rhea" id="RHEA:65561"/>
    </physiologicalReaction>
</comment>
<evidence type="ECO:0000256" key="13">
    <source>
        <dbReference type="ARBA" id="ARBA00051742"/>
    </source>
</evidence>
<proteinExistence type="inferred from homology"/>
<dbReference type="Gene3D" id="3.40.640.10">
    <property type="entry name" value="Type I PLP-dependent aspartate aminotransferase-like (Major domain)"/>
    <property type="match status" value="1"/>
</dbReference>
<reference evidence="42 43" key="1">
    <citation type="journal article" date="2017" name="Nat. Ecol. Evol.">
        <title>Scallop genome provides insights into evolution of bilaterian karyotype and development.</title>
        <authorList>
            <person name="Wang S."/>
            <person name="Zhang J."/>
            <person name="Jiao W."/>
            <person name="Li J."/>
            <person name="Xun X."/>
            <person name="Sun Y."/>
            <person name="Guo X."/>
            <person name="Huan P."/>
            <person name="Dong B."/>
            <person name="Zhang L."/>
            <person name="Hu X."/>
            <person name="Sun X."/>
            <person name="Wang J."/>
            <person name="Zhao C."/>
            <person name="Wang Y."/>
            <person name="Wang D."/>
            <person name="Huang X."/>
            <person name="Wang R."/>
            <person name="Lv J."/>
            <person name="Li Y."/>
            <person name="Zhang Z."/>
            <person name="Liu B."/>
            <person name="Lu W."/>
            <person name="Hui Y."/>
            <person name="Liang J."/>
            <person name="Zhou Z."/>
            <person name="Hou R."/>
            <person name="Li X."/>
            <person name="Liu Y."/>
            <person name="Li H."/>
            <person name="Ning X."/>
            <person name="Lin Y."/>
            <person name="Zhao L."/>
            <person name="Xing Q."/>
            <person name="Dou J."/>
            <person name="Li Y."/>
            <person name="Mao J."/>
            <person name="Guo H."/>
            <person name="Dou H."/>
            <person name="Li T."/>
            <person name="Mu C."/>
            <person name="Jiang W."/>
            <person name="Fu Q."/>
            <person name="Fu X."/>
            <person name="Miao Y."/>
            <person name="Liu J."/>
            <person name="Yu Q."/>
            <person name="Li R."/>
            <person name="Liao H."/>
            <person name="Li X."/>
            <person name="Kong Y."/>
            <person name="Jiang Z."/>
            <person name="Chourrout D."/>
            <person name="Li R."/>
            <person name="Bao Z."/>
        </authorList>
    </citation>
    <scope>NUCLEOTIDE SEQUENCE [LARGE SCALE GENOMIC DNA]</scope>
    <source>
        <strain evidence="42 43">PY_sf001</strain>
    </source>
</reference>
<evidence type="ECO:0000256" key="2">
    <source>
        <dbReference type="ARBA" id="ARBA00007441"/>
    </source>
</evidence>
<dbReference type="GO" id="GO:1901605">
    <property type="term" value="P:alpha-amino acid metabolic process"/>
    <property type="evidence" value="ECO:0007669"/>
    <property type="project" value="TreeGrafter"/>
</dbReference>
<gene>
    <name evidence="42" type="ORF">KP79_PYT08880</name>
</gene>
<dbReference type="Proteomes" id="UP000242188">
    <property type="component" value="Unassembled WGS sequence"/>
</dbReference>
<evidence type="ECO:0000256" key="11">
    <source>
        <dbReference type="ARBA" id="ARBA00051090"/>
    </source>
</evidence>
<evidence type="ECO:0000256" key="36">
    <source>
        <dbReference type="ARBA" id="ARBA00082705"/>
    </source>
</evidence>
<dbReference type="GO" id="GO:0047315">
    <property type="term" value="F:kynurenine-glyoxylate transaminase activity"/>
    <property type="evidence" value="ECO:0007669"/>
    <property type="project" value="UniProtKB-EC"/>
</dbReference>
<evidence type="ECO:0000256" key="32">
    <source>
        <dbReference type="ARBA" id="ARBA00080697"/>
    </source>
</evidence>
<comment type="catalytic activity">
    <reaction evidence="20">
        <text>glyoxylate + L-methionine = 4-methylsulfanyl-2-oxobutanoate + glycine</text>
        <dbReference type="Rhea" id="RHEA:22884"/>
        <dbReference type="ChEBI" id="CHEBI:16723"/>
        <dbReference type="ChEBI" id="CHEBI:36655"/>
        <dbReference type="ChEBI" id="CHEBI:57305"/>
        <dbReference type="ChEBI" id="CHEBI:57844"/>
        <dbReference type="EC" id="2.6.1.73"/>
    </reaction>
</comment>
<dbReference type="Pfam" id="PF00155">
    <property type="entry name" value="Aminotran_1_2"/>
    <property type="match status" value="1"/>
</dbReference>
<name>A0A210R3G0_MIZYE</name>
<evidence type="ECO:0000256" key="14">
    <source>
        <dbReference type="ARBA" id="ARBA00051759"/>
    </source>
</evidence>
<evidence type="ECO:0000256" key="25">
    <source>
        <dbReference type="ARBA" id="ARBA00056991"/>
    </source>
</evidence>
<comment type="catalytic activity">
    <reaction evidence="17">
        <text>2-oxohexanoate + L-kynurenine = L-2-aminohexanoate + kynurenate + H2O</text>
        <dbReference type="Rhea" id="RHEA:66060"/>
        <dbReference type="ChEBI" id="CHEBI:15377"/>
        <dbReference type="ChEBI" id="CHEBI:35177"/>
        <dbReference type="ChEBI" id="CHEBI:57959"/>
        <dbReference type="ChEBI" id="CHEBI:58454"/>
        <dbReference type="ChEBI" id="CHEBI:58455"/>
    </reaction>
    <physiologicalReaction direction="left-to-right" evidence="17">
        <dbReference type="Rhea" id="RHEA:66061"/>
    </physiologicalReaction>
</comment>
<dbReference type="InterPro" id="IPR050859">
    <property type="entry name" value="Class-I_PLP-dep_aminotransf"/>
</dbReference>
<comment type="catalytic activity">
    <reaction evidence="10">
        <text>L-2-aminoadipate + glyoxylate = 2-oxoadipate + glycine</text>
        <dbReference type="Rhea" id="RHEA:69112"/>
        <dbReference type="ChEBI" id="CHEBI:36655"/>
        <dbReference type="ChEBI" id="CHEBI:57305"/>
        <dbReference type="ChEBI" id="CHEBI:57499"/>
        <dbReference type="ChEBI" id="CHEBI:58672"/>
    </reaction>
    <physiologicalReaction direction="left-to-right" evidence="10">
        <dbReference type="Rhea" id="RHEA:69113"/>
    </physiologicalReaction>
</comment>
<dbReference type="GO" id="GO:0047536">
    <property type="term" value="F:2-aminoadipate transaminase activity"/>
    <property type="evidence" value="ECO:0007669"/>
    <property type="project" value="UniProtKB-EC"/>
</dbReference>
<evidence type="ECO:0000256" key="5">
    <source>
        <dbReference type="ARBA" id="ARBA00022679"/>
    </source>
</evidence>
<dbReference type="GO" id="GO:0047958">
    <property type="term" value="F:glycine:2-oxoglutarate aminotransferase activity"/>
    <property type="evidence" value="ECO:0007669"/>
    <property type="project" value="UniProtKB-EC"/>
</dbReference>
<dbReference type="InterPro" id="IPR015424">
    <property type="entry name" value="PyrdxlP-dep_Trfase"/>
</dbReference>
<evidence type="ECO:0000256" key="17">
    <source>
        <dbReference type="ARBA" id="ARBA00052128"/>
    </source>
</evidence>
<evidence type="ECO:0000256" key="23">
    <source>
        <dbReference type="ARBA" id="ARBA00052580"/>
    </source>
</evidence>
<evidence type="ECO:0000256" key="35">
    <source>
        <dbReference type="ARBA" id="ARBA00082040"/>
    </source>
</evidence>
<dbReference type="PANTHER" id="PTHR42790">
    <property type="entry name" value="AMINOTRANSFERASE"/>
    <property type="match status" value="1"/>
</dbReference>
<comment type="similarity">
    <text evidence="2">Belongs to the class-I pyridoxal-phosphate-dependent aminotransferase family.</text>
</comment>
<dbReference type="STRING" id="6573.A0A210R3G0"/>
<evidence type="ECO:0000259" key="41">
    <source>
        <dbReference type="Pfam" id="PF00155"/>
    </source>
</evidence>
<comment type="catalytic activity">
    <reaction evidence="14">
        <text>2-oxoadipate + L-kynurenine = L-2-aminoadipate + kynurenate + H2O</text>
        <dbReference type="Rhea" id="RHEA:70047"/>
        <dbReference type="ChEBI" id="CHEBI:15377"/>
        <dbReference type="ChEBI" id="CHEBI:57499"/>
        <dbReference type="ChEBI" id="CHEBI:57959"/>
        <dbReference type="ChEBI" id="CHEBI:58454"/>
        <dbReference type="ChEBI" id="CHEBI:58672"/>
    </reaction>
    <physiologicalReaction direction="left-to-right" evidence="14">
        <dbReference type="Rhea" id="RHEA:70048"/>
    </physiologicalReaction>
</comment>
<dbReference type="InterPro" id="IPR004839">
    <property type="entry name" value="Aminotransferase_I/II_large"/>
</dbReference>
<evidence type="ECO:0000256" key="20">
    <source>
        <dbReference type="ARBA" id="ARBA00052404"/>
    </source>
</evidence>
<evidence type="ECO:0000256" key="38">
    <source>
        <dbReference type="ARBA" id="ARBA00083236"/>
    </source>
</evidence>
<accession>A0A210R3G0</accession>
<dbReference type="FunFam" id="3.40.640.10:FF:000071">
    <property type="entry name" value="Kynurenine/alpha-aminoadipate aminotransferase, mitochondrial"/>
    <property type="match status" value="1"/>
</dbReference>
<evidence type="ECO:0000256" key="6">
    <source>
        <dbReference type="ARBA" id="ARBA00022898"/>
    </source>
</evidence>
<evidence type="ECO:0000256" key="37">
    <source>
        <dbReference type="ARBA" id="ARBA00082796"/>
    </source>
</evidence>
<comment type="catalytic activity">
    <reaction evidence="24">
        <text>4-methyl-2-oxopentanoate + L-kynurenine = kynurenate + L-leucine + H2O</text>
        <dbReference type="Rhea" id="RHEA:66068"/>
        <dbReference type="ChEBI" id="CHEBI:15377"/>
        <dbReference type="ChEBI" id="CHEBI:17865"/>
        <dbReference type="ChEBI" id="CHEBI:57427"/>
        <dbReference type="ChEBI" id="CHEBI:57959"/>
        <dbReference type="ChEBI" id="CHEBI:58454"/>
    </reaction>
    <physiologicalReaction direction="left-to-right" evidence="24">
        <dbReference type="Rhea" id="RHEA:66069"/>
    </physiologicalReaction>
</comment>
<organism evidence="42 43">
    <name type="scientific">Mizuhopecten yessoensis</name>
    <name type="common">Japanese scallop</name>
    <name type="synonym">Patinopecten yessoensis</name>
    <dbReference type="NCBI Taxonomy" id="6573"/>
    <lineage>
        <taxon>Eukaryota</taxon>
        <taxon>Metazoa</taxon>
        <taxon>Spiralia</taxon>
        <taxon>Lophotrochozoa</taxon>
        <taxon>Mollusca</taxon>
        <taxon>Bivalvia</taxon>
        <taxon>Autobranchia</taxon>
        <taxon>Pteriomorphia</taxon>
        <taxon>Pectinida</taxon>
        <taxon>Pectinoidea</taxon>
        <taxon>Pectinidae</taxon>
        <taxon>Mizuhopecten</taxon>
    </lineage>
</organism>
<comment type="catalytic activity">
    <reaction evidence="18">
        <text>L-tryptophan + glyoxylate = indole-3-pyruvate + glycine</text>
        <dbReference type="Rhea" id="RHEA:69124"/>
        <dbReference type="ChEBI" id="CHEBI:17640"/>
        <dbReference type="ChEBI" id="CHEBI:36655"/>
        <dbReference type="ChEBI" id="CHEBI:57305"/>
        <dbReference type="ChEBI" id="CHEBI:57912"/>
    </reaction>
</comment>
<evidence type="ECO:0000256" key="22">
    <source>
        <dbReference type="ARBA" id="ARBA00052537"/>
    </source>
</evidence>
<comment type="cofactor">
    <cofactor evidence="1">
        <name>pyridoxal 5'-phosphate</name>
        <dbReference type="ChEBI" id="CHEBI:597326"/>
    </cofactor>
</comment>
<dbReference type="EC" id="2.6.1.39" evidence="28"/>
<protein>
    <recommendedName>
        <fullName evidence="30">Kynurenine/alpha-aminoadipate aminotransferase, mitochondrial</fullName>
        <ecNumber evidence="28">2.6.1.39</ecNumber>
        <ecNumber evidence="27">2.6.1.4</ecNumber>
        <ecNumber evidence="3">2.6.1.7</ecNumber>
        <ecNumber evidence="29">2.6.1.73</ecNumber>
    </recommendedName>
    <alternativeName>
        <fullName evidence="40">2-aminoadipate aminotransferase</fullName>
    </alternativeName>
    <alternativeName>
        <fullName evidence="33">2-aminoadipate transaminase</fullName>
    </alternativeName>
    <alternativeName>
        <fullName evidence="36">Alpha-aminoadipate aminotransferase</fullName>
    </alternativeName>
    <alternativeName>
        <fullName evidence="35">Glycine transaminase AADAT</fullName>
    </alternativeName>
    <alternativeName>
        <fullName evidence="39">Kynurenine aminotransferase II</fullName>
    </alternativeName>
    <alternativeName>
        <fullName evidence="34">Kynurenine--glyoxylate transaminase AADAT</fullName>
    </alternativeName>
    <alternativeName>
        <fullName evidence="37">Kynurenine--oxoglutarate aminotransferase II</fullName>
    </alternativeName>
    <alternativeName>
        <fullName evidence="38">Kynurenine--oxoglutarate transaminase 2</fullName>
    </alternativeName>
    <alternativeName>
        <fullName evidence="32">Kynurenine--oxoglutarate transaminase II</fullName>
    </alternativeName>
    <alternativeName>
        <fullName evidence="31">Methionine--glyoxylate transaminase AADAT</fullName>
    </alternativeName>
</protein>
<evidence type="ECO:0000256" key="31">
    <source>
        <dbReference type="ARBA" id="ARBA00075068"/>
    </source>
</evidence>
<dbReference type="SUPFAM" id="SSF53383">
    <property type="entry name" value="PLP-dependent transferases"/>
    <property type="match status" value="1"/>
</dbReference>
<dbReference type="InterPro" id="IPR015421">
    <property type="entry name" value="PyrdxlP-dep_Trfase_major"/>
</dbReference>
<evidence type="ECO:0000256" key="24">
    <source>
        <dbReference type="ARBA" id="ARBA00052831"/>
    </source>
</evidence>
<comment type="caution">
    <text evidence="42">The sequence shown here is derived from an EMBL/GenBank/DDBJ whole genome shotgun (WGS) entry which is preliminary data.</text>
</comment>
<comment type="catalytic activity">
    <reaction evidence="8">
        <text>L-kynurenine + glyoxylate = kynurenate + glycine + H2O</text>
        <dbReference type="Rhea" id="RHEA:65896"/>
        <dbReference type="ChEBI" id="CHEBI:15377"/>
        <dbReference type="ChEBI" id="CHEBI:36655"/>
        <dbReference type="ChEBI" id="CHEBI:57305"/>
        <dbReference type="ChEBI" id="CHEBI:57959"/>
        <dbReference type="ChEBI" id="CHEBI:58454"/>
        <dbReference type="EC" id="2.6.1.63"/>
    </reaction>
    <physiologicalReaction direction="left-to-right" evidence="8">
        <dbReference type="Rhea" id="RHEA:65897"/>
    </physiologicalReaction>
</comment>
<evidence type="ECO:0000256" key="34">
    <source>
        <dbReference type="ARBA" id="ARBA00081438"/>
    </source>
</evidence>
<comment type="function">
    <text evidence="25">Transaminase with broad substrate specificity. Has transaminase activity towards aminoadipate, kynurenine, methionine and glutamate. Shows activity also towards tryptophan, aspartate and hydroxykynurenine. Accepts a variety of oxo-acids as amino-group acceptors, with a preference for 2-oxoglutarate, 2-oxocaproic acid, phenylpyruvate and alpha-oxo-gamma-methiol butyric acid. Can also use glyoxylate as amino-group acceptor (in vitro).</text>
</comment>
<evidence type="ECO:0000256" key="30">
    <source>
        <dbReference type="ARBA" id="ARBA00074091"/>
    </source>
</evidence>
<dbReference type="GO" id="GO:0005759">
    <property type="term" value="C:mitochondrial matrix"/>
    <property type="evidence" value="ECO:0007669"/>
    <property type="project" value="UniProtKB-ARBA"/>
</dbReference>
<evidence type="ECO:0000313" key="43">
    <source>
        <dbReference type="Proteomes" id="UP000242188"/>
    </source>
</evidence>
<dbReference type="FunFam" id="3.90.1150.10:FF:000166">
    <property type="entry name" value="Kynurenine/alpha-aminoadipate aminotransferase, mitochondrial"/>
    <property type="match status" value="1"/>
</dbReference>
<comment type="catalytic activity">
    <reaction evidence="16">
        <text>indole-3-pyruvate + L-kynurenine = kynurenate + L-tryptophan + H2O</text>
        <dbReference type="Rhea" id="RHEA:66052"/>
        <dbReference type="ChEBI" id="CHEBI:15377"/>
        <dbReference type="ChEBI" id="CHEBI:17640"/>
        <dbReference type="ChEBI" id="CHEBI:57912"/>
        <dbReference type="ChEBI" id="CHEBI:57959"/>
        <dbReference type="ChEBI" id="CHEBI:58454"/>
    </reaction>
    <physiologicalReaction direction="left-to-right" evidence="16">
        <dbReference type="Rhea" id="RHEA:66053"/>
    </physiologicalReaction>
</comment>
<dbReference type="PANTHER" id="PTHR42790:SF19">
    <property type="entry name" value="KYNURENINE_ALPHA-AMINOADIPATE AMINOTRANSFERASE, MITOCHONDRIAL"/>
    <property type="match status" value="1"/>
</dbReference>
<comment type="catalytic activity">
    <reaction evidence="13">
        <text>2-oxo-3-sulfanylpropanoate + L-kynurenine = kynurenate + L-cysteine + H2O</text>
        <dbReference type="Rhea" id="RHEA:69104"/>
        <dbReference type="ChEBI" id="CHEBI:15377"/>
        <dbReference type="ChEBI" id="CHEBI:35235"/>
        <dbReference type="ChEBI" id="CHEBI:57678"/>
        <dbReference type="ChEBI" id="CHEBI:57959"/>
        <dbReference type="ChEBI" id="CHEBI:58454"/>
    </reaction>
    <physiologicalReaction direction="left-to-right" evidence="13">
        <dbReference type="Rhea" id="RHEA:69105"/>
    </physiologicalReaction>
</comment>
<evidence type="ECO:0000256" key="4">
    <source>
        <dbReference type="ARBA" id="ARBA00022576"/>
    </source>
</evidence>
<keyword evidence="4 42" id="KW-0032">Aminotransferase</keyword>
<evidence type="ECO:0000256" key="7">
    <source>
        <dbReference type="ARBA" id="ARBA00047478"/>
    </source>
</evidence>
<evidence type="ECO:0000256" key="15">
    <source>
        <dbReference type="ARBA" id="ARBA00051879"/>
    </source>
</evidence>
<dbReference type="EC" id="2.6.1.4" evidence="27"/>
<dbReference type="GO" id="GO:0016212">
    <property type="term" value="F:kynurenine-oxoglutarate transaminase activity"/>
    <property type="evidence" value="ECO:0007669"/>
    <property type="project" value="UniProtKB-EC"/>
</dbReference>
<evidence type="ECO:0000256" key="39">
    <source>
        <dbReference type="ARBA" id="ARBA00083286"/>
    </source>
</evidence>
<evidence type="ECO:0000256" key="27">
    <source>
        <dbReference type="ARBA" id="ARBA00066546"/>
    </source>
</evidence>
<comment type="catalytic activity">
    <reaction evidence="15">
        <text>2-oxobutanoate + L-kynurenine = (2S)-2-aminobutanoate + kynurenate + H2O</text>
        <dbReference type="Rhea" id="RHEA:66044"/>
        <dbReference type="ChEBI" id="CHEBI:15377"/>
        <dbReference type="ChEBI" id="CHEBI:16763"/>
        <dbReference type="ChEBI" id="CHEBI:57959"/>
        <dbReference type="ChEBI" id="CHEBI:58454"/>
        <dbReference type="ChEBI" id="CHEBI:74359"/>
    </reaction>
    <physiologicalReaction direction="left-to-right" evidence="15">
        <dbReference type="Rhea" id="RHEA:66045"/>
    </physiologicalReaction>
</comment>
<dbReference type="GO" id="GO:0050094">
    <property type="term" value="F:methionine-glyoxylate transaminase activity"/>
    <property type="evidence" value="ECO:0007669"/>
    <property type="project" value="UniProtKB-EC"/>
</dbReference>
<evidence type="ECO:0000256" key="10">
    <source>
        <dbReference type="ARBA" id="ARBA00050937"/>
    </source>
</evidence>
<evidence type="ECO:0000256" key="16">
    <source>
        <dbReference type="ARBA" id="ARBA00052124"/>
    </source>
</evidence>
<comment type="catalytic activity">
    <reaction evidence="11">
        <text>2-oxopentanoate + L-kynurenine = L-2-aminopentanoate + kynurenate + H2O</text>
        <dbReference type="Rhea" id="RHEA:66076"/>
        <dbReference type="ChEBI" id="CHEBI:15377"/>
        <dbReference type="ChEBI" id="CHEBI:28644"/>
        <dbReference type="ChEBI" id="CHEBI:57959"/>
        <dbReference type="ChEBI" id="CHEBI:58441"/>
        <dbReference type="ChEBI" id="CHEBI:58454"/>
    </reaction>
    <physiologicalReaction direction="left-to-right" evidence="11">
        <dbReference type="Rhea" id="RHEA:66077"/>
    </physiologicalReaction>
</comment>
<keyword evidence="6" id="KW-0663">Pyridoxal phosphate</keyword>
<comment type="catalytic activity">
    <reaction evidence="22">
        <text>glycine + 2-oxoglutarate = glyoxylate + L-glutamate</text>
        <dbReference type="Rhea" id="RHEA:14089"/>
        <dbReference type="ChEBI" id="CHEBI:16810"/>
        <dbReference type="ChEBI" id="CHEBI:29985"/>
        <dbReference type="ChEBI" id="CHEBI:36655"/>
        <dbReference type="ChEBI" id="CHEBI:57305"/>
        <dbReference type="EC" id="2.6.1.4"/>
    </reaction>
</comment>
<comment type="catalytic activity">
    <reaction evidence="12">
        <text>4-methylsulfanyl-2-oxobutanoate + L-kynurenine = kynurenate + L-methionine + H2O</text>
        <dbReference type="Rhea" id="RHEA:69096"/>
        <dbReference type="ChEBI" id="CHEBI:15377"/>
        <dbReference type="ChEBI" id="CHEBI:16723"/>
        <dbReference type="ChEBI" id="CHEBI:57844"/>
        <dbReference type="ChEBI" id="CHEBI:57959"/>
        <dbReference type="ChEBI" id="CHEBI:58454"/>
    </reaction>
    <physiologicalReaction direction="left-to-right" evidence="12">
        <dbReference type="Rhea" id="RHEA:69097"/>
    </physiologicalReaction>
</comment>
<evidence type="ECO:0000313" key="42">
    <source>
        <dbReference type="EMBL" id="OWF55547.1"/>
    </source>
</evidence>
<comment type="catalytic activity">
    <reaction evidence="9">
        <text>L-tyrosine + glyoxylate = 3-(4-hydroxyphenyl)pyruvate + glycine</text>
        <dbReference type="Rhea" id="RHEA:69116"/>
        <dbReference type="ChEBI" id="CHEBI:36242"/>
        <dbReference type="ChEBI" id="CHEBI:36655"/>
        <dbReference type="ChEBI" id="CHEBI:57305"/>
        <dbReference type="ChEBI" id="CHEBI:58315"/>
    </reaction>
</comment>
<feature type="domain" description="Aminotransferase class I/classII large" evidence="41">
    <location>
        <begin position="51"/>
        <end position="412"/>
    </location>
</feature>
<evidence type="ECO:0000256" key="26">
    <source>
        <dbReference type="ARBA" id="ARBA00060610"/>
    </source>
</evidence>